<organism evidence="3 4">
    <name type="scientific">Natrinema salaciae</name>
    <dbReference type="NCBI Taxonomy" id="1186196"/>
    <lineage>
        <taxon>Archaea</taxon>
        <taxon>Methanobacteriati</taxon>
        <taxon>Methanobacteriota</taxon>
        <taxon>Stenosarchaea group</taxon>
        <taxon>Halobacteria</taxon>
        <taxon>Halobacteriales</taxon>
        <taxon>Natrialbaceae</taxon>
        <taxon>Natrinema</taxon>
    </lineage>
</organism>
<reference evidence="4" key="1">
    <citation type="submission" date="2016-10" db="EMBL/GenBank/DDBJ databases">
        <authorList>
            <person name="Varghese N."/>
            <person name="Submissions S."/>
        </authorList>
    </citation>
    <scope>NUCLEOTIDE SEQUENCE [LARGE SCALE GENOMIC DNA]</scope>
    <source>
        <strain evidence="4">DSM 25055</strain>
    </source>
</reference>
<dbReference type="RefSeq" id="WP_090614367.1">
    <property type="nucleotide sequence ID" value="NZ_FOFD01000001.1"/>
</dbReference>
<dbReference type="Proteomes" id="UP000199114">
    <property type="component" value="Unassembled WGS sequence"/>
</dbReference>
<dbReference type="EMBL" id="FOFD01000001">
    <property type="protein sequence ID" value="SEQ01160.1"/>
    <property type="molecule type" value="Genomic_DNA"/>
</dbReference>
<proteinExistence type="predicted"/>
<evidence type="ECO:0000256" key="2">
    <source>
        <dbReference type="SAM" id="Phobius"/>
    </source>
</evidence>
<evidence type="ECO:0000313" key="4">
    <source>
        <dbReference type="Proteomes" id="UP000199114"/>
    </source>
</evidence>
<feature type="transmembrane region" description="Helical" evidence="2">
    <location>
        <begin position="69"/>
        <end position="88"/>
    </location>
</feature>
<accession>A0A1H9CIV6</accession>
<feature type="transmembrane region" description="Helical" evidence="2">
    <location>
        <begin position="109"/>
        <end position="128"/>
    </location>
</feature>
<protein>
    <submittedName>
        <fullName evidence="3">Uncharacterized protein</fullName>
    </submittedName>
</protein>
<keyword evidence="2" id="KW-0472">Membrane</keyword>
<evidence type="ECO:0000313" key="3">
    <source>
        <dbReference type="EMBL" id="SEQ01160.1"/>
    </source>
</evidence>
<feature type="transmembrane region" description="Helical" evidence="2">
    <location>
        <begin position="217"/>
        <end position="236"/>
    </location>
</feature>
<dbReference type="OrthoDB" id="214874at2157"/>
<feature type="region of interest" description="Disordered" evidence="1">
    <location>
        <begin position="315"/>
        <end position="398"/>
    </location>
</feature>
<dbReference type="AlphaFoldDB" id="A0A1H9CIV6"/>
<keyword evidence="4" id="KW-1185">Reference proteome</keyword>
<feature type="transmembrane region" description="Helical" evidence="2">
    <location>
        <begin position="248"/>
        <end position="271"/>
    </location>
</feature>
<feature type="transmembrane region" description="Helical" evidence="2">
    <location>
        <begin position="184"/>
        <end position="205"/>
    </location>
</feature>
<gene>
    <name evidence="3" type="ORF">SAMN04489841_1067</name>
</gene>
<name>A0A1H9CIV6_9EURY</name>
<keyword evidence="2" id="KW-1133">Transmembrane helix</keyword>
<feature type="compositionally biased region" description="Basic residues" evidence="1">
    <location>
        <begin position="378"/>
        <end position="398"/>
    </location>
</feature>
<keyword evidence="2" id="KW-0812">Transmembrane</keyword>
<sequence length="398" mass="42918">MGWLQEEVENAIESVITSIKDAFLGFADRLFTSLLEPIVGVEAPTSDSRYIVVGEPDNAPWDELYSEFYIEYILPLTIMLLTVALAYIGLRSGSISNYKRKRLLRRLGLVFMGTFVWFPLISLPLQFVNDIGMALAPIEDMSGGFEEMIKSGVGGVFVVLLVVVVSNTILFVAAFIFAMRWLGIVLLTLLMPLLGVLWAMDVWPVSPASQLARRAAAIYPGLILAGIPAAVLFRIGWQMDLTVSVDGLFNLILGLALIPAACVASIMTVYWSAPAMKSIAHKGVKGTNPAAAGTAAKSGVGKSVRGARNVHRGYAQNGAGALTKSGQTTLGSGGSKAHKLGAAAQSAKGHTVRYNNLRKSRTGKMRDKAKTDIGRSAKIAKARSKQTFRNTKNKVSRW</sequence>
<evidence type="ECO:0000256" key="1">
    <source>
        <dbReference type="SAM" id="MobiDB-lite"/>
    </source>
</evidence>
<feature type="compositionally biased region" description="Basic and acidic residues" evidence="1">
    <location>
        <begin position="364"/>
        <end position="375"/>
    </location>
</feature>
<dbReference type="STRING" id="1186196.SAMN04489841_1067"/>
<dbReference type="InterPro" id="IPR045782">
    <property type="entry name" value="TrbL_3"/>
</dbReference>
<dbReference type="Pfam" id="PF19590">
    <property type="entry name" value="TrbL_3"/>
    <property type="match status" value="1"/>
</dbReference>
<feature type="transmembrane region" description="Helical" evidence="2">
    <location>
        <begin position="148"/>
        <end position="177"/>
    </location>
</feature>